<evidence type="ECO:0000313" key="7">
    <source>
        <dbReference type="EMBL" id="MCW8334856.1"/>
    </source>
</evidence>
<dbReference type="InterPro" id="IPR001365">
    <property type="entry name" value="A_deaminase_dom"/>
</dbReference>
<evidence type="ECO:0000256" key="2">
    <source>
        <dbReference type="ARBA" id="ARBA00022801"/>
    </source>
</evidence>
<dbReference type="HAMAP" id="MF_01962">
    <property type="entry name" value="Adenine_deaminase"/>
    <property type="match status" value="1"/>
</dbReference>
<proteinExistence type="inferred from homology"/>
<dbReference type="CDD" id="cd01320">
    <property type="entry name" value="ADA"/>
    <property type="match status" value="1"/>
</dbReference>
<dbReference type="NCBIfam" id="NF006850">
    <property type="entry name" value="PRK09358.1-6"/>
    <property type="match status" value="1"/>
</dbReference>
<keyword evidence="1 5" id="KW-0479">Metal-binding</keyword>
<evidence type="ECO:0000259" key="6">
    <source>
        <dbReference type="Pfam" id="PF00962"/>
    </source>
</evidence>
<dbReference type="AlphaFoldDB" id="A0A9X3HSJ6"/>
<comment type="cofactor">
    <cofactor evidence="5">
        <name>Zn(2+)</name>
        <dbReference type="ChEBI" id="CHEBI:29105"/>
    </cofactor>
    <text evidence="5">Binds 1 zinc ion per subunit.</text>
</comment>
<dbReference type="InterPro" id="IPR028892">
    <property type="entry name" value="ADE"/>
</dbReference>
<dbReference type="EC" id="3.5.4.2" evidence="5"/>
<dbReference type="NCBIfam" id="TIGR01430">
    <property type="entry name" value="aden_deam"/>
    <property type="match status" value="1"/>
</dbReference>
<dbReference type="GO" id="GO:0005829">
    <property type="term" value="C:cytosol"/>
    <property type="evidence" value="ECO:0007669"/>
    <property type="project" value="TreeGrafter"/>
</dbReference>
<dbReference type="SUPFAM" id="SSF51556">
    <property type="entry name" value="Metallo-dependent hydrolases"/>
    <property type="match status" value="1"/>
</dbReference>
<dbReference type="EMBL" id="JAKRRX010000078">
    <property type="protein sequence ID" value="MCW8334856.1"/>
    <property type="molecule type" value="Genomic_DNA"/>
</dbReference>
<comment type="similarity">
    <text evidence="5">Belongs to the metallo-dependent hydrolases superfamily. Adenosine and AMP deaminases family. Adenine deaminase type 2 subfamily.</text>
</comment>
<comment type="function">
    <text evidence="5">Catalyzes the hydrolytic deamination of adenine to hypoxanthine. Plays an important role in the purine salvage pathway and in nitrogen catabolism.</text>
</comment>
<dbReference type="InterPro" id="IPR006330">
    <property type="entry name" value="Ado/ade_deaminase"/>
</dbReference>
<dbReference type="GO" id="GO:0006146">
    <property type="term" value="P:adenine catabolic process"/>
    <property type="evidence" value="ECO:0007669"/>
    <property type="project" value="UniProtKB-UniRule"/>
</dbReference>
<feature type="active site" description="Proton donor" evidence="5">
    <location>
        <position position="199"/>
    </location>
</feature>
<dbReference type="GO" id="GO:0043103">
    <property type="term" value="P:hypoxanthine salvage"/>
    <property type="evidence" value="ECO:0007669"/>
    <property type="project" value="UniProtKB-UniRule"/>
</dbReference>
<protein>
    <recommendedName>
        <fullName evidence="5">Adenine deaminase</fullName>
        <shortName evidence="5">ADE</shortName>
        <ecNumber evidence="5">3.5.4.2</ecNumber>
    </recommendedName>
    <alternativeName>
        <fullName evidence="5">Adenine aminohydrolase</fullName>
        <shortName evidence="5">AAH</shortName>
    </alternativeName>
</protein>
<dbReference type="RefSeq" id="WP_265688185.1">
    <property type="nucleotide sequence ID" value="NZ_JAKRRX010000078.1"/>
</dbReference>
<keyword evidence="8" id="KW-1185">Reference proteome</keyword>
<feature type="binding site" evidence="5">
    <location>
        <position position="278"/>
    </location>
    <ligand>
        <name>substrate</name>
    </ligand>
</feature>
<evidence type="ECO:0000256" key="5">
    <source>
        <dbReference type="HAMAP-Rule" id="MF_01962"/>
    </source>
</evidence>
<dbReference type="PANTHER" id="PTHR43114:SF6">
    <property type="entry name" value="ADENINE DEAMINASE"/>
    <property type="match status" value="1"/>
</dbReference>
<feature type="domain" description="Adenosine deaminase" evidence="6">
    <location>
        <begin position="11"/>
        <end position="330"/>
    </location>
</feature>
<dbReference type="Proteomes" id="UP001155586">
    <property type="component" value="Unassembled WGS sequence"/>
</dbReference>
<name>A0A9X3HSJ6_9VIBR</name>
<feature type="site" description="Important for catalytic activity" evidence="5">
    <location>
        <position position="220"/>
    </location>
</feature>
<dbReference type="PANTHER" id="PTHR43114">
    <property type="entry name" value="ADENINE DEAMINASE"/>
    <property type="match status" value="1"/>
</dbReference>
<dbReference type="Pfam" id="PF00962">
    <property type="entry name" value="A_deaminase"/>
    <property type="match status" value="1"/>
</dbReference>
<comment type="caution">
    <text evidence="7">The sequence shown here is derived from an EMBL/GenBank/DDBJ whole genome shotgun (WGS) entry which is preliminary data.</text>
</comment>
<comment type="catalytic activity">
    <reaction evidence="5">
        <text>adenine + H2O + H(+) = hypoxanthine + NH4(+)</text>
        <dbReference type="Rhea" id="RHEA:23688"/>
        <dbReference type="ChEBI" id="CHEBI:15377"/>
        <dbReference type="ChEBI" id="CHEBI:15378"/>
        <dbReference type="ChEBI" id="CHEBI:16708"/>
        <dbReference type="ChEBI" id="CHEBI:17368"/>
        <dbReference type="ChEBI" id="CHEBI:28938"/>
        <dbReference type="EC" id="3.5.4.2"/>
    </reaction>
</comment>
<keyword evidence="4 5" id="KW-0546">Nucleotide metabolism</keyword>
<feature type="binding site" evidence="5">
    <location>
        <position position="196"/>
    </location>
    <ligand>
        <name>Zn(2+)</name>
        <dbReference type="ChEBI" id="CHEBI:29105"/>
        <note>catalytic</note>
    </ligand>
</feature>
<accession>A0A9X3HSJ6</accession>
<evidence type="ECO:0000256" key="4">
    <source>
        <dbReference type="ARBA" id="ARBA00023080"/>
    </source>
</evidence>
<dbReference type="GO" id="GO:0009117">
    <property type="term" value="P:nucleotide metabolic process"/>
    <property type="evidence" value="ECO:0007669"/>
    <property type="project" value="UniProtKB-KW"/>
</dbReference>
<dbReference type="InterPro" id="IPR032466">
    <property type="entry name" value="Metal_Hydrolase"/>
</dbReference>
<feature type="binding site" evidence="5">
    <location>
        <position position="277"/>
    </location>
    <ligand>
        <name>Zn(2+)</name>
        <dbReference type="ChEBI" id="CHEBI:29105"/>
        <note>catalytic</note>
    </ligand>
</feature>
<evidence type="ECO:0000256" key="1">
    <source>
        <dbReference type="ARBA" id="ARBA00022723"/>
    </source>
</evidence>
<organism evidence="7 8">
    <name type="scientific">Vibrio paucivorans</name>
    <dbReference type="NCBI Taxonomy" id="2829489"/>
    <lineage>
        <taxon>Bacteria</taxon>
        <taxon>Pseudomonadati</taxon>
        <taxon>Pseudomonadota</taxon>
        <taxon>Gammaproteobacteria</taxon>
        <taxon>Vibrionales</taxon>
        <taxon>Vibrionaceae</taxon>
        <taxon>Vibrio</taxon>
    </lineage>
</organism>
<gene>
    <name evidence="7" type="ORF">MD483_13600</name>
</gene>
<evidence type="ECO:0000313" key="8">
    <source>
        <dbReference type="Proteomes" id="UP001155586"/>
    </source>
</evidence>
<dbReference type="GO" id="GO:0000034">
    <property type="term" value="F:adenine deaminase activity"/>
    <property type="evidence" value="ECO:0007669"/>
    <property type="project" value="UniProtKB-UniRule"/>
</dbReference>
<evidence type="ECO:0000256" key="3">
    <source>
        <dbReference type="ARBA" id="ARBA00022833"/>
    </source>
</evidence>
<feature type="binding site" evidence="5">
    <location>
        <position position="16"/>
    </location>
    <ligand>
        <name>Zn(2+)</name>
        <dbReference type="ChEBI" id="CHEBI:29105"/>
        <note>catalytic</note>
    </ligand>
</feature>
<keyword evidence="3 5" id="KW-0862">Zinc</keyword>
<keyword evidence="2 5" id="KW-0378">Hydrolase</keyword>
<dbReference type="FunFam" id="3.20.20.140:FF:000039">
    <property type="entry name" value="Adenine deaminase"/>
    <property type="match status" value="1"/>
</dbReference>
<feature type="binding site" evidence="5">
    <location>
        <position position="18"/>
    </location>
    <ligand>
        <name>Zn(2+)</name>
        <dbReference type="ChEBI" id="CHEBI:29105"/>
        <note>catalytic</note>
    </ligand>
</feature>
<reference evidence="7" key="1">
    <citation type="submission" date="2022-02" db="EMBL/GenBank/DDBJ databases">
        <title>Vibrio sp. nov., a new bacterium isolated from Bohai sea, China.</title>
        <authorList>
            <person name="Yuan Y."/>
        </authorList>
    </citation>
    <scope>NUCLEOTIDE SEQUENCE</scope>
    <source>
        <strain evidence="7">DBSS07</strain>
    </source>
</reference>
<dbReference type="Gene3D" id="3.20.20.140">
    <property type="entry name" value="Metal-dependent hydrolases"/>
    <property type="match status" value="1"/>
</dbReference>
<sequence length="338" mass="38197">MEQLNFIRQLPKVELHLHIEGSLEPEMMFELAKRNQIPLPFQSPEEVRAAYQFSNLQSFLDIYYQGAQVLIHEQDFYDLTWAYLLRCQQDNVIHTEIFFDPQTHTDRGIAFSTVVNGITKALSDAESQLGITSQLIMCFLRHLDEQAAFETLEQALPYKDKIIAVGLDSSEQGHPPEKFQRVFEKARQEGFLTVAHAGEEGSSENIRNAMSLLHVARVDHGVRCVDDPLLVEKLAELQMPLTVCPLSNLKLKVFDTMDQHNICELLEKGLCVTINSDDPAYFGGYMNDNFIAVAQSHSLGSASLAQFSLNAVEASFVDEESKAKMRNRILAHLEHSLS</sequence>
<dbReference type="GO" id="GO:0008270">
    <property type="term" value="F:zinc ion binding"/>
    <property type="evidence" value="ECO:0007669"/>
    <property type="project" value="UniProtKB-UniRule"/>
</dbReference>